<evidence type="ECO:0000256" key="2">
    <source>
        <dbReference type="SAM" id="SignalP"/>
    </source>
</evidence>
<reference evidence="4" key="1">
    <citation type="submission" date="2022-10" db="EMBL/GenBank/DDBJ databases">
        <title>Genome assembly of Pristionchus species.</title>
        <authorList>
            <person name="Yoshida K."/>
            <person name="Sommer R.J."/>
        </authorList>
    </citation>
    <scope>NUCLEOTIDE SEQUENCE [LARGE SCALE GENOMIC DNA]</scope>
    <source>
        <strain evidence="4">RS5460</strain>
    </source>
</reference>
<protein>
    <recommendedName>
        <fullName evidence="5">ZP domain-containing protein</fullName>
    </recommendedName>
</protein>
<sequence>MIHLLILVFFFSSLSSADDPRVSRSCLDGRLTVDLTTEFPFEGRIEVGECTVNGNGSRNTQLMIPFVDLDGCSLTHEKSLSSFSSPVSIHFHRALILDSDLSLDVSCFTNPSEYSLVLANHRGDSVEKAVFGDPYQLMIADGKEDAVNEVQVISCTAYGKKSSVELISSCKRVRKSDIPLNKSSIFTFDKMFRLSDSPSRIFVECYYRLCQGECPKECSTNPTSSVSTFIEVVEGNMNSTRPAPLPSSSSSSSSSS</sequence>
<proteinExistence type="predicted"/>
<evidence type="ECO:0000313" key="4">
    <source>
        <dbReference type="Proteomes" id="UP001328107"/>
    </source>
</evidence>
<evidence type="ECO:0000256" key="1">
    <source>
        <dbReference type="SAM" id="MobiDB-lite"/>
    </source>
</evidence>
<accession>A0AAN5CPR7</accession>
<gene>
    <name evidence="3" type="ORF">PMAYCL1PPCAC_18621</name>
</gene>
<dbReference type="Proteomes" id="UP001328107">
    <property type="component" value="Unassembled WGS sequence"/>
</dbReference>
<keyword evidence="4" id="KW-1185">Reference proteome</keyword>
<dbReference type="AlphaFoldDB" id="A0AAN5CPR7"/>
<keyword evidence="2" id="KW-0732">Signal</keyword>
<comment type="caution">
    <text evidence="3">The sequence shown here is derived from an EMBL/GenBank/DDBJ whole genome shotgun (WGS) entry which is preliminary data.</text>
</comment>
<organism evidence="3 4">
    <name type="scientific">Pristionchus mayeri</name>
    <dbReference type="NCBI Taxonomy" id="1317129"/>
    <lineage>
        <taxon>Eukaryota</taxon>
        <taxon>Metazoa</taxon>
        <taxon>Ecdysozoa</taxon>
        <taxon>Nematoda</taxon>
        <taxon>Chromadorea</taxon>
        <taxon>Rhabditida</taxon>
        <taxon>Rhabditina</taxon>
        <taxon>Diplogasteromorpha</taxon>
        <taxon>Diplogasteroidea</taxon>
        <taxon>Neodiplogasteridae</taxon>
        <taxon>Pristionchus</taxon>
    </lineage>
</organism>
<feature type="non-terminal residue" evidence="3">
    <location>
        <position position="256"/>
    </location>
</feature>
<dbReference type="EMBL" id="BTRK01000004">
    <property type="protein sequence ID" value="GMR48426.1"/>
    <property type="molecule type" value="Genomic_DNA"/>
</dbReference>
<feature type="signal peptide" evidence="2">
    <location>
        <begin position="1"/>
        <end position="17"/>
    </location>
</feature>
<feature type="region of interest" description="Disordered" evidence="1">
    <location>
        <begin position="237"/>
        <end position="256"/>
    </location>
</feature>
<feature type="chain" id="PRO_5042832829" description="ZP domain-containing protein" evidence="2">
    <location>
        <begin position="18"/>
        <end position="256"/>
    </location>
</feature>
<name>A0AAN5CPR7_9BILA</name>
<feature type="compositionally biased region" description="Low complexity" evidence="1">
    <location>
        <begin position="247"/>
        <end position="256"/>
    </location>
</feature>
<evidence type="ECO:0000313" key="3">
    <source>
        <dbReference type="EMBL" id="GMR48426.1"/>
    </source>
</evidence>
<evidence type="ECO:0008006" key="5">
    <source>
        <dbReference type="Google" id="ProtNLM"/>
    </source>
</evidence>